<dbReference type="PANTHER" id="PTHR11783">
    <property type="entry name" value="SULFOTRANSFERASE SULT"/>
    <property type="match status" value="1"/>
</dbReference>
<sequence>MSKEGDSVWSSYPERVKKVTYAYKDCIVPSFTDKSYLEDLANFEVRNDDIFVISYPKSGNTWTQFIVCKILKNYHNMDNQHIFDKVPFIEFPQRHLQMQTENTVPGMYEVAKNQPSPRVLKTHLQSPLLPDDIATKKPKIVYVARNPKDNAVSYYNFSKVSPSLPKYDKWSDFFSDYCQGAGKYLIALLWLISGIDNNSLRHEENVMFLKYEDMKKDLRGCVIRIADFLGYYLSSEVIEDIADQSSFAEMKTNPKANPDHLATVKYRNQKGKTFMRKGVVGDWKNYFTVNQNNHFDSLYAKRMEGTNLTFDFTL</sequence>
<accession>A0A9Q0YPP7</accession>
<dbReference type="SUPFAM" id="SSF52540">
    <property type="entry name" value="P-loop containing nucleoside triphosphate hydrolases"/>
    <property type="match status" value="1"/>
</dbReference>
<dbReference type="Proteomes" id="UP001152320">
    <property type="component" value="Chromosome 18"/>
</dbReference>
<dbReference type="InterPro" id="IPR027417">
    <property type="entry name" value="P-loop_NTPase"/>
</dbReference>
<dbReference type="GO" id="GO:0008146">
    <property type="term" value="F:sulfotransferase activity"/>
    <property type="evidence" value="ECO:0007669"/>
    <property type="project" value="InterPro"/>
</dbReference>
<dbReference type="InterPro" id="IPR000863">
    <property type="entry name" value="Sulfotransferase_dom"/>
</dbReference>
<evidence type="ECO:0000259" key="3">
    <source>
        <dbReference type="Pfam" id="PF00685"/>
    </source>
</evidence>
<evidence type="ECO:0000256" key="2">
    <source>
        <dbReference type="ARBA" id="ARBA00022679"/>
    </source>
</evidence>
<dbReference type="Gene3D" id="3.40.50.300">
    <property type="entry name" value="P-loop containing nucleotide triphosphate hydrolases"/>
    <property type="match status" value="1"/>
</dbReference>
<protein>
    <submittedName>
        <fullName evidence="4">Sulfotransferase 1A1</fullName>
    </submittedName>
</protein>
<evidence type="ECO:0000256" key="1">
    <source>
        <dbReference type="ARBA" id="ARBA00005771"/>
    </source>
</evidence>
<keyword evidence="5" id="KW-1185">Reference proteome</keyword>
<comment type="caution">
    <text evidence="4">The sequence shown here is derived from an EMBL/GenBank/DDBJ whole genome shotgun (WGS) entry which is preliminary data.</text>
</comment>
<dbReference type="Pfam" id="PF00685">
    <property type="entry name" value="Sulfotransfer_1"/>
    <property type="match status" value="1"/>
</dbReference>
<keyword evidence="2" id="KW-0808">Transferase</keyword>
<organism evidence="4 5">
    <name type="scientific">Holothuria leucospilota</name>
    <name type="common">Black long sea cucumber</name>
    <name type="synonym">Mertensiothuria leucospilota</name>
    <dbReference type="NCBI Taxonomy" id="206669"/>
    <lineage>
        <taxon>Eukaryota</taxon>
        <taxon>Metazoa</taxon>
        <taxon>Echinodermata</taxon>
        <taxon>Eleutherozoa</taxon>
        <taxon>Echinozoa</taxon>
        <taxon>Holothuroidea</taxon>
        <taxon>Aspidochirotacea</taxon>
        <taxon>Aspidochirotida</taxon>
        <taxon>Holothuriidae</taxon>
        <taxon>Holothuria</taxon>
    </lineage>
</organism>
<dbReference type="AlphaFoldDB" id="A0A9Q0YPP7"/>
<name>A0A9Q0YPP7_HOLLE</name>
<reference evidence="4" key="1">
    <citation type="submission" date="2021-10" db="EMBL/GenBank/DDBJ databases">
        <title>Tropical sea cucumber genome reveals ecological adaptation and Cuvierian tubules defense mechanism.</title>
        <authorList>
            <person name="Chen T."/>
        </authorList>
    </citation>
    <scope>NUCLEOTIDE SEQUENCE</scope>
    <source>
        <strain evidence="4">Nanhai2018</strain>
        <tissue evidence="4">Muscle</tissue>
    </source>
</reference>
<evidence type="ECO:0000313" key="5">
    <source>
        <dbReference type="Proteomes" id="UP001152320"/>
    </source>
</evidence>
<evidence type="ECO:0000313" key="4">
    <source>
        <dbReference type="EMBL" id="KAJ8025260.1"/>
    </source>
</evidence>
<comment type="similarity">
    <text evidence="1">Belongs to the sulfotransferase 1 family.</text>
</comment>
<proteinExistence type="inferred from homology"/>
<dbReference type="OrthoDB" id="205623at2759"/>
<feature type="domain" description="Sulfotransferase" evidence="3">
    <location>
        <begin position="48"/>
        <end position="306"/>
    </location>
</feature>
<dbReference type="EMBL" id="JAIZAY010000018">
    <property type="protein sequence ID" value="KAJ8025260.1"/>
    <property type="molecule type" value="Genomic_DNA"/>
</dbReference>
<gene>
    <name evidence="4" type="ORF">HOLleu_35417</name>
</gene>